<comment type="caution">
    <text evidence="6">The sequence shown here is derived from an EMBL/GenBank/DDBJ whole genome shotgun (WGS) entry which is preliminary data.</text>
</comment>
<keyword evidence="4" id="KW-0406">Ion transport</keyword>
<protein>
    <recommendedName>
        <fullName evidence="5">RCK N-terminal domain-containing protein</fullName>
    </recommendedName>
</protein>
<gene>
    <name evidence="6" type="ORF">LCGC14_1770070</name>
</gene>
<evidence type="ECO:0000256" key="1">
    <source>
        <dbReference type="ARBA" id="ARBA00022448"/>
    </source>
</evidence>
<dbReference type="PROSITE" id="PS51201">
    <property type="entry name" value="RCK_N"/>
    <property type="match status" value="1"/>
</dbReference>
<evidence type="ECO:0000313" key="6">
    <source>
        <dbReference type="EMBL" id="KKM03873.1"/>
    </source>
</evidence>
<dbReference type="InterPro" id="IPR003148">
    <property type="entry name" value="RCK_N"/>
</dbReference>
<dbReference type="PRINTS" id="PR00335">
    <property type="entry name" value="KUPTAKETRKA"/>
</dbReference>
<proteinExistence type="predicted"/>
<dbReference type="SUPFAM" id="SSF51735">
    <property type="entry name" value="NAD(P)-binding Rossmann-fold domains"/>
    <property type="match status" value="1"/>
</dbReference>
<dbReference type="GO" id="GO:0015079">
    <property type="term" value="F:potassium ion transmembrane transporter activity"/>
    <property type="evidence" value="ECO:0007669"/>
    <property type="project" value="InterPro"/>
</dbReference>
<dbReference type="PANTHER" id="PTHR43833:SF5">
    <property type="entry name" value="TRK SYSTEM POTASSIUM UPTAKE PROTEIN TRKA"/>
    <property type="match status" value="1"/>
</dbReference>
<dbReference type="Gene3D" id="3.40.50.720">
    <property type="entry name" value="NAD(P)-binding Rossmann-like Domain"/>
    <property type="match status" value="1"/>
</dbReference>
<name>A0A0F9JY96_9ZZZZ</name>
<sequence length="161" mass="17628">MRVIIIGAGEVGYQLTRSIVAEGSEVIVVDKDPAKLQRVSDELDVATINTDGSSPKGLEVAGAAKADILLAVTDSDETNMITCLLAKSMFPSLKRKIARIRNLDYYRNEQLLRKESLDIDPAICPEIEVAEAIVRLIETPFAVDVENFEDGLVKLIGFRVP</sequence>
<evidence type="ECO:0000259" key="5">
    <source>
        <dbReference type="PROSITE" id="PS51201"/>
    </source>
</evidence>
<keyword evidence="2" id="KW-0633">Potassium transport</keyword>
<dbReference type="InterPro" id="IPR006036">
    <property type="entry name" value="K_uptake_TrkA"/>
</dbReference>
<feature type="domain" description="RCK N-terminal" evidence="5">
    <location>
        <begin position="1"/>
        <end position="123"/>
    </location>
</feature>
<keyword evidence="3" id="KW-0630">Potassium</keyword>
<dbReference type="PANTHER" id="PTHR43833">
    <property type="entry name" value="POTASSIUM CHANNEL PROTEIN 2-RELATED-RELATED"/>
    <property type="match status" value="1"/>
</dbReference>
<dbReference type="InterPro" id="IPR036291">
    <property type="entry name" value="NAD(P)-bd_dom_sf"/>
</dbReference>
<evidence type="ECO:0000256" key="3">
    <source>
        <dbReference type="ARBA" id="ARBA00022958"/>
    </source>
</evidence>
<reference evidence="6" key="1">
    <citation type="journal article" date="2015" name="Nature">
        <title>Complex archaea that bridge the gap between prokaryotes and eukaryotes.</title>
        <authorList>
            <person name="Spang A."/>
            <person name="Saw J.H."/>
            <person name="Jorgensen S.L."/>
            <person name="Zaremba-Niedzwiedzka K."/>
            <person name="Martijn J."/>
            <person name="Lind A.E."/>
            <person name="van Eijk R."/>
            <person name="Schleper C."/>
            <person name="Guy L."/>
            <person name="Ettema T.J."/>
        </authorList>
    </citation>
    <scope>NUCLEOTIDE SEQUENCE</scope>
</reference>
<dbReference type="InterPro" id="IPR050721">
    <property type="entry name" value="Trk_Ktr_HKT_K-transport"/>
</dbReference>
<dbReference type="GO" id="GO:0005886">
    <property type="term" value="C:plasma membrane"/>
    <property type="evidence" value="ECO:0007669"/>
    <property type="project" value="InterPro"/>
</dbReference>
<dbReference type="Pfam" id="PF02254">
    <property type="entry name" value="TrkA_N"/>
    <property type="match status" value="1"/>
</dbReference>
<feature type="non-terminal residue" evidence="6">
    <location>
        <position position="161"/>
    </location>
</feature>
<keyword evidence="1" id="KW-0813">Transport</keyword>
<organism evidence="6">
    <name type="scientific">marine sediment metagenome</name>
    <dbReference type="NCBI Taxonomy" id="412755"/>
    <lineage>
        <taxon>unclassified sequences</taxon>
        <taxon>metagenomes</taxon>
        <taxon>ecological metagenomes</taxon>
    </lineage>
</organism>
<accession>A0A0F9JY96</accession>
<evidence type="ECO:0000256" key="2">
    <source>
        <dbReference type="ARBA" id="ARBA00022538"/>
    </source>
</evidence>
<evidence type="ECO:0000256" key="4">
    <source>
        <dbReference type="ARBA" id="ARBA00023065"/>
    </source>
</evidence>
<dbReference type="AlphaFoldDB" id="A0A0F9JY96"/>
<dbReference type="EMBL" id="LAZR01016584">
    <property type="protein sequence ID" value="KKM03873.1"/>
    <property type="molecule type" value="Genomic_DNA"/>
</dbReference>